<dbReference type="SMART" id="SM00406">
    <property type="entry name" value="IGv"/>
    <property type="match status" value="1"/>
</dbReference>
<sequence length="701" mass="78926">MLHLYLRLVRKHIDCQRLFLLVNESDPFIERLDSVSGEYLTSSGPLVKKPGESITLSCSASGFYMNNYWMHWIRQKPGSGLEWIGGIYSSSTVAAQSLKDQFLITTDYSNNLLHLEIKSQNEDTAVYFCARGPQFNVKAMVMHMSTSRRDRFPSMLTIESKILLFIFVVILSKQGIHCNDFPLDQSPAVTKKTGENQKPGKALQWIGMIDSGSSISSSGYLIYAESMKNHFTMSEDVSQSTQYLEIKSLKEEDTAYVLPLSQFVPESGSFLTIGCLATGFSPADSLTFSWKDSDGKKESTFVEYPAFGKDGDYTKISHLRVEKGKWDPDKPYTCVASNSLGNKDSLVPAPLPELNGSVFLTAPSKKDLDNGNATFTCLAQMFSPQNHAFKWYRDDVELTTGIDSFSKSQRDGSETTHSAMSILQMDAENWKPIQKIKCVFEHKTGNVEKEVEHTAQECSTVEVRIVPPSTEDMLIKKVGDLTCVASGSPGFKAIEMKVNGRLVSNASMTETERTKTEVVHKVRVNRSDWINAIYTCTVEHKDEPGPKTSTYTRESGQKRPSVYMLTPPEKENKTLTCLVKEFYPKEVVVSWLVDDEPVKNQHWTSEPVQNNGYYTIYSQFTVKDEEWKSGSVYTCVVYHEAIDGNLQTLTRSVTWLVWIEHPLYEVFDADDSGITSTAITFIFLFLITLFYSIAATFVKVK</sequence>
<name>A0A553NMU2_9TELE</name>
<keyword evidence="2" id="KW-0472">Membrane</keyword>
<evidence type="ECO:0000313" key="5">
    <source>
        <dbReference type="Proteomes" id="UP000316079"/>
    </source>
</evidence>
<dbReference type="Pfam" id="PF07686">
    <property type="entry name" value="V-set"/>
    <property type="match status" value="1"/>
</dbReference>
<dbReference type="Pfam" id="PF07654">
    <property type="entry name" value="C1-set"/>
    <property type="match status" value="4"/>
</dbReference>
<evidence type="ECO:0000256" key="2">
    <source>
        <dbReference type="SAM" id="Phobius"/>
    </source>
</evidence>
<dbReference type="InterPro" id="IPR003006">
    <property type="entry name" value="Ig/MHC_CS"/>
</dbReference>
<dbReference type="SMART" id="SM00409">
    <property type="entry name" value="IG"/>
    <property type="match status" value="3"/>
</dbReference>
<feature type="domain" description="Ig-like" evidence="3">
    <location>
        <begin position="253"/>
        <end position="352"/>
    </location>
</feature>
<keyword evidence="1" id="KW-0393">Immunoglobulin domain</keyword>
<dbReference type="SUPFAM" id="SSF48726">
    <property type="entry name" value="Immunoglobulin"/>
    <property type="match status" value="6"/>
</dbReference>
<gene>
    <name evidence="4" type="ORF">DNTS_028796</name>
</gene>
<dbReference type="InterPro" id="IPR013106">
    <property type="entry name" value="Ig_V-set"/>
</dbReference>
<feature type="domain" description="Ig-like" evidence="3">
    <location>
        <begin position="560"/>
        <end position="654"/>
    </location>
</feature>
<dbReference type="FunFam" id="2.60.40.10:FF:000463">
    <property type="entry name" value="Immunoglobulin heavy constant gamma 1"/>
    <property type="match status" value="1"/>
</dbReference>
<dbReference type="FunFam" id="2.60.40.10:FF:002350">
    <property type="entry name" value="Immunoglobulin heavy variable 1-4"/>
    <property type="match status" value="1"/>
</dbReference>
<dbReference type="PROSITE" id="PS50835">
    <property type="entry name" value="IG_LIKE"/>
    <property type="match status" value="4"/>
</dbReference>
<evidence type="ECO:0000259" key="3">
    <source>
        <dbReference type="PROSITE" id="PS50835"/>
    </source>
</evidence>
<proteinExistence type="predicted"/>
<feature type="domain" description="Ig-like" evidence="3">
    <location>
        <begin position="357"/>
        <end position="454"/>
    </location>
</feature>
<dbReference type="InterPro" id="IPR007110">
    <property type="entry name" value="Ig-like_dom"/>
</dbReference>
<dbReference type="SMART" id="SM00407">
    <property type="entry name" value="IGc1"/>
    <property type="match status" value="4"/>
</dbReference>
<dbReference type="Gene3D" id="2.60.40.10">
    <property type="entry name" value="Immunoglobulins"/>
    <property type="match status" value="6"/>
</dbReference>
<evidence type="ECO:0000313" key="4">
    <source>
        <dbReference type="EMBL" id="TRY66759.1"/>
    </source>
</evidence>
<keyword evidence="5" id="KW-1185">Reference proteome</keyword>
<feature type="domain" description="Ig-like" evidence="3">
    <location>
        <begin position="27"/>
        <end position="129"/>
    </location>
</feature>
<dbReference type="PROSITE" id="PS00290">
    <property type="entry name" value="IG_MHC"/>
    <property type="match status" value="1"/>
</dbReference>
<dbReference type="InterPro" id="IPR036179">
    <property type="entry name" value="Ig-like_dom_sf"/>
</dbReference>
<feature type="transmembrane region" description="Helical" evidence="2">
    <location>
        <begin position="678"/>
        <end position="698"/>
    </location>
</feature>
<dbReference type="EMBL" id="SRMA01026824">
    <property type="protein sequence ID" value="TRY66759.1"/>
    <property type="molecule type" value="Genomic_DNA"/>
</dbReference>
<dbReference type="STRING" id="623744.A0A553NMU2"/>
<dbReference type="InterPro" id="IPR003597">
    <property type="entry name" value="Ig_C1-set"/>
</dbReference>
<reference evidence="4 5" key="1">
    <citation type="journal article" date="2019" name="Sci. Data">
        <title>Hybrid genome assembly and annotation of Danionella translucida.</title>
        <authorList>
            <person name="Kadobianskyi M."/>
            <person name="Schulze L."/>
            <person name="Schuelke M."/>
            <person name="Judkewitz B."/>
        </authorList>
    </citation>
    <scope>NUCLEOTIDE SEQUENCE [LARGE SCALE GENOMIC DNA]</scope>
    <source>
        <strain evidence="4 5">Bolton</strain>
    </source>
</reference>
<comment type="caution">
    <text evidence="4">The sequence shown here is derived from an EMBL/GenBank/DDBJ whole genome shotgun (WGS) entry which is preliminary data.</text>
</comment>
<evidence type="ECO:0000256" key="1">
    <source>
        <dbReference type="ARBA" id="ARBA00023319"/>
    </source>
</evidence>
<dbReference type="OrthoDB" id="9945861at2759"/>
<dbReference type="InterPro" id="IPR050380">
    <property type="entry name" value="Immune_Resp_Modulators"/>
</dbReference>
<dbReference type="CDD" id="cd05768">
    <property type="entry name" value="IgC1_CH3_IgAGD_CH4_IgAEM"/>
    <property type="match status" value="1"/>
</dbReference>
<keyword evidence="2" id="KW-0812">Transmembrane</keyword>
<dbReference type="AlphaFoldDB" id="A0A553NMU2"/>
<accession>A0A553NMU2</accession>
<dbReference type="PANTHER" id="PTHR23411">
    <property type="entry name" value="TAPASIN"/>
    <property type="match status" value="1"/>
</dbReference>
<dbReference type="InterPro" id="IPR013783">
    <property type="entry name" value="Ig-like_fold"/>
</dbReference>
<dbReference type="Proteomes" id="UP000316079">
    <property type="component" value="Unassembled WGS sequence"/>
</dbReference>
<dbReference type="InterPro" id="IPR003599">
    <property type="entry name" value="Ig_sub"/>
</dbReference>
<protein>
    <recommendedName>
        <fullName evidence="3">Ig-like domain-containing protein</fullName>
    </recommendedName>
</protein>
<keyword evidence="2" id="KW-1133">Transmembrane helix</keyword>
<organism evidence="4 5">
    <name type="scientific">Danionella cerebrum</name>
    <dbReference type="NCBI Taxonomy" id="2873325"/>
    <lineage>
        <taxon>Eukaryota</taxon>
        <taxon>Metazoa</taxon>
        <taxon>Chordata</taxon>
        <taxon>Craniata</taxon>
        <taxon>Vertebrata</taxon>
        <taxon>Euteleostomi</taxon>
        <taxon>Actinopterygii</taxon>
        <taxon>Neopterygii</taxon>
        <taxon>Teleostei</taxon>
        <taxon>Ostariophysi</taxon>
        <taxon>Cypriniformes</taxon>
        <taxon>Danionidae</taxon>
        <taxon>Danioninae</taxon>
        <taxon>Danionella</taxon>
    </lineage>
</organism>